<name>X1EVY2_9ZZZZ</name>
<feature type="non-terminal residue" evidence="1">
    <location>
        <position position="1"/>
    </location>
</feature>
<dbReference type="Gene3D" id="3.30.420.240">
    <property type="match status" value="1"/>
</dbReference>
<evidence type="ECO:0008006" key="2">
    <source>
        <dbReference type="Google" id="ProtNLM"/>
    </source>
</evidence>
<gene>
    <name evidence="1" type="ORF">S01H4_54385</name>
</gene>
<reference evidence="1" key="1">
    <citation type="journal article" date="2014" name="Front. Microbiol.">
        <title>High frequency of phylogenetically diverse reductive dehalogenase-homologous genes in deep subseafloor sedimentary metagenomes.</title>
        <authorList>
            <person name="Kawai M."/>
            <person name="Futagami T."/>
            <person name="Toyoda A."/>
            <person name="Takaki Y."/>
            <person name="Nishi S."/>
            <person name="Hori S."/>
            <person name="Arai W."/>
            <person name="Tsubouchi T."/>
            <person name="Morono Y."/>
            <person name="Uchiyama I."/>
            <person name="Ito T."/>
            <person name="Fujiyama A."/>
            <person name="Inagaki F."/>
            <person name="Takami H."/>
        </authorList>
    </citation>
    <scope>NUCLEOTIDE SEQUENCE</scope>
    <source>
        <strain evidence="1">Expedition CK06-06</strain>
    </source>
</reference>
<organism evidence="1">
    <name type="scientific">marine sediment metagenome</name>
    <dbReference type="NCBI Taxonomy" id="412755"/>
    <lineage>
        <taxon>unclassified sequences</taxon>
        <taxon>metagenomes</taxon>
        <taxon>ecological metagenomes</taxon>
    </lineage>
</organism>
<proteinExistence type="predicted"/>
<dbReference type="AlphaFoldDB" id="X1EVY2"/>
<comment type="caution">
    <text evidence="1">The sequence shown here is derived from an EMBL/GenBank/DDBJ whole genome shotgun (WGS) entry which is preliminary data.</text>
</comment>
<evidence type="ECO:0000313" key="1">
    <source>
        <dbReference type="EMBL" id="GAH12788.1"/>
    </source>
</evidence>
<protein>
    <recommendedName>
        <fullName evidence="2">Terminase large subunit gp17-like C-terminal domain-containing protein</fullName>
    </recommendedName>
</protein>
<dbReference type="EMBL" id="BART01031293">
    <property type="protein sequence ID" value="GAH12788.1"/>
    <property type="molecule type" value="Genomic_DNA"/>
</dbReference>
<sequence length="253" mass="28607">ARVKVESPHTYNRFAMNSWEDVDTEDKVIPYSHIMNAVGRILVELRMKTLVACDPCEFGDDQGIIYGFKNGKITKHDFFKQKDGCQIAAKCQIMRKEIKGQTTVLDNIGIGASTRDFLSKMGEPMILADSRKAGSRQEDKFTGFFNQRAEMWWAAKKMFAEGMVCIPDDPELIEELAGVGFELTSKGYKVESKEILKKADRLGRSPNKADCLVYGLWGLGKIDYDDEAIYPDDDECYPTEMDIAESYSMRTAV</sequence>
<accession>X1EVY2</accession>